<feature type="transmembrane region" description="Helical" evidence="7">
    <location>
        <begin position="167"/>
        <end position="185"/>
    </location>
</feature>
<sequence length="220" mass="22563">MPGVSVLAQIDSATGLDATLERTVDLVGVFFFAVSGGLLAVRKGFELVGVIALSLVTALGGGIIRDVVLGATPPTAFDDVLYLIVPLVAAAVVFVGHAIIEHRFRRPVMFFDAAGLGLFAATGAVKASAFEASAVGAVLIGVITATGGGIIRDVLANDQPHLFHPDSRLYAIPAALGATVIVVAWRNGFYSGGVAIGVAAAVFSLRLAALKFGWRAPTPR</sequence>
<organism evidence="9 10">
    <name type="scientific">Ilumatobacter coccineus (strain NBRC 103263 / KCTC 29153 / YM16-304)</name>
    <dbReference type="NCBI Taxonomy" id="1313172"/>
    <lineage>
        <taxon>Bacteria</taxon>
        <taxon>Bacillati</taxon>
        <taxon>Actinomycetota</taxon>
        <taxon>Acidimicrobiia</taxon>
        <taxon>Acidimicrobiales</taxon>
        <taxon>Ilumatobacteraceae</taxon>
        <taxon>Ilumatobacter</taxon>
    </lineage>
</organism>
<keyword evidence="3" id="KW-1003">Cell membrane</keyword>
<evidence type="ECO:0000313" key="10">
    <source>
        <dbReference type="Proteomes" id="UP000011863"/>
    </source>
</evidence>
<accession>A0A6C7EGK8</accession>
<feature type="transmembrane region" description="Helical" evidence="7">
    <location>
        <begin position="23"/>
        <end position="41"/>
    </location>
</feature>
<keyword evidence="10" id="KW-1185">Reference proteome</keyword>
<keyword evidence="5 7" id="KW-1133">Transmembrane helix</keyword>
<protein>
    <recommendedName>
        <fullName evidence="8">Glycine transporter domain-containing protein</fullName>
    </recommendedName>
</protein>
<name>A0A6C7EGK8_ILUCY</name>
<evidence type="ECO:0000256" key="2">
    <source>
        <dbReference type="ARBA" id="ARBA00008193"/>
    </source>
</evidence>
<feature type="transmembrane region" description="Helical" evidence="7">
    <location>
        <begin position="191"/>
        <end position="210"/>
    </location>
</feature>
<gene>
    <name evidence="9" type="ORF">YM304_34240</name>
</gene>
<proteinExistence type="inferred from homology"/>
<feature type="transmembrane region" description="Helical" evidence="7">
    <location>
        <begin position="48"/>
        <end position="68"/>
    </location>
</feature>
<keyword evidence="4 7" id="KW-0812">Transmembrane</keyword>
<keyword evidence="6 7" id="KW-0472">Membrane</keyword>
<feature type="transmembrane region" description="Helical" evidence="7">
    <location>
        <begin position="80"/>
        <end position="100"/>
    </location>
</feature>
<comment type="similarity">
    <text evidence="2">Belongs to the UPF0126 family.</text>
</comment>
<dbReference type="GO" id="GO:0005886">
    <property type="term" value="C:plasma membrane"/>
    <property type="evidence" value="ECO:0007669"/>
    <property type="project" value="UniProtKB-SubCell"/>
</dbReference>
<dbReference type="Pfam" id="PF03458">
    <property type="entry name" value="Gly_transporter"/>
    <property type="match status" value="2"/>
</dbReference>
<feature type="domain" description="Glycine transporter" evidence="8">
    <location>
        <begin position="110"/>
        <end position="185"/>
    </location>
</feature>
<dbReference type="EMBL" id="AP012057">
    <property type="protein sequence ID" value="BAN03738.1"/>
    <property type="molecule type" value="Genomic_DNA"/>
</dbReference>
<dbReference type="Proteomes" id="UP000011863">
    <property type="component" value="Chromosome"/>
</dbReference>
<feature type="domain" description="Glycine transporter" evidence="8">
    <location>
        <begin position="23"/>
        <end position="97"/>
    </location>
</feature>
<comment type="subcellular location">
    <subcellularLocation>
        <location evidence="1">Cell membrane</location>
        <topology evidence="1">Multi-pass membrane protein</topology>
    </subcellularLocation>
</comment>
<feature type="transmembrane region" description="Helical" evidence="7">
    <location>
        <begin position="134"/>
        <end position="155"/>
    </location>
</feature>
<dbReference type="RefSeq" id="WP_015442985.1">
    <property type="nucleotide sequence ID" value="NC_020520.1"/>
</dbReference>
<dbReference type="PANTHER" id="PTHR30506:SF3">
    <property type="entry name" value="UPF0126 INNER MEMBRANE PROTEIN YADS-RELATED"/>
    <property type="match status" value="1"/>
</dbReference>
<dbReference type="InterPro" id="IPR005115">
    <property type="entry name" value="Gly_transporter"/>
</dbReference>
<dbReference type="PANTHER" id="PTHR30506">
    <property type="entry name" value="INNER MEMBRANE PROTEIN"/>
    <property type="match status" value="1"/>
</dbReference>
<reference evidence="9 10" key="1">
    <citation type="journal article" date="2013" name="Int. J. Syst. Evol. Microbiol.">
        <title>Ilumatobacter nonamiense sp. nov. and Ilumatobacter coccineum sp. nov., isolated from seashore sand.</title>
        <authorList>
            <person name="Matsumoto A."/>
            <person name="Kasai H."/>
            <person name="Matsuo Y."/>
            <person name="Shizuri Y."/>
            <person name="Ichikawa N."/>
            <person name="Fujita N."/>
            <person name="Omura S."/>
            <person name="Takahashi Y."/>
        </authorList>
    </citation>
    <scope>NUCLEOTIDE SEQUENCE [LARGE SCALE GENOMIC DNA]</scope>
    <source>
        <strain evidence="10">NBRC 103263 / KCTC 29153 / YM16-304</strain>
    </source>
</reference>
<feature type="transmembrane region" description="Helical" evidence="7">
    <location>
        <begin position="107"/>
        <end position="128"/>
    </location>
</feature>
<evidence type="ECO:0000256" key="1">
    <source>
        <dbReference type="ARBA" id="ARBA00004651"/>
    </source>
</evidence>
<evidence type="ECO:0000256" key="4">
    <source>
        <dbReference type="ARBA" id="ARBA00022692"/>
    </source>
</evidence>
<evidence type="ECO:0000259" key="8">
    <source>
        <dbReference type="Pfam" id="PF03458"/>
    </source>
</evidence>
<dbReference type="AlphaFoldDB" id="A0A6C7EGK8"/>
<evidence type="ECO:0000256" key="3">
    <source>
        <dbReference type="ARBA" id="ARBA00022475"/>
    </source>
</evidence>
<evidence type="ECO:0000313" key="9">
    <source>
        <dbReference type="EMBL" id="BAN03738.1"/>
    </source>
</evidence>
<evidence type="ECO:0000256" key="7">
    <source>
        <dbReference type="SAM" id="Phobius"/>
    </source>
</evidence>
<evidence type="ECO:0000256" key="5">
    <source>
        <dbReference type="ARBA" id="ARBA00022989"/>
    </source>
</evidence>
<dbReference type="KEGG" id="aym:YM304_34240"/>
<evidence type="ECO:0000256" key="6">
    <source>
        <dbReference type="ARBA" id="ARBA00023136"/>
    </source>
</evidence>